<dbReference type="GO" id="GO:0046872">
    <property type="term" value="F:metal ion binding"/>
    <property type="evidence" value="ECO:0007669"/>
    <property type="project" value="UniProtKB-KW"/>
</dbReference>
<evidence type="ECO:0000313" key="11">
    <source>
        <dbReference type="Proteomes" id="UP000323166"/>
    </source>
</evidence>
<comment type="caution">
    <text evidence="10">The sequence shown here is derived from an EMBL/GenBank/DDBJ whole genome shotgun (WGS) entry which is preliminary data.</text>
</comment>
<protein>
    <submittedName>
        <fullName evidence="10">Aldehyde:ferredoxin oxidoreductase</fullName>
    </submittedName>
</protein>
<comment type="cofactor">
    <cofactor evidence="1">
        <name>[4Fe-4S] cluster</name>
        <dbReference type="ChEBI" id="CHEBI:49883"/>
    </cofactor>
</comment>
<evidence type="ECO:0000256" key="7">
    <source>
        <dbReference type="ARBA" id="ARBA00023014"/>
    </source>
</evidence>
<evidence type="ECO:0000256" key="4">
    <source>
        <dbReference type="ARBA" id="ARBA00022723"/>
    </source>
</evidence>
<keyword evidence="3" id="KW-0004">4Fe-4S</keyword>
<evidence type="ECO:0000256" key="1">
    <source>
        <dbReference type="ARBA" id="ARBA00001966"/>
    </source>
</evidence>
<dbReference type="Pfam" id="PF01314">
    <property type="entry name" value="AFOR_C"/>
    <property type="match status" value="1"/>
</dbReference>
<dbReference type="InterPro" id="IPR013985">
    <property type="entry name" value="Ald_Fedxn_OxRdtase_dom3"/>
</dbReference>
<dbReference type="Gene3D" id="1.10.569.10">
    <property type="entry name" value="Aldehyde Ferredoxin Oxidoreductase Protein, subunit A, domain 2"/>
    <property type="match status" value="1"/>
</dbReference>
<dbReference type="GO" id="GO:0009055">
    <property type="term" value="F:electron transfer activity"/>
    <property type="evidence" value="ECO:0007669"/>
    <property type="project" value="InterPro"/>
</dbReference>
<dbReference type="SUPFAM" id="SSF48310">
    <property type="entry name" value="Aldehyde ferredoxin oxidoreductase, C-terminal domains"/>
    <property type="match status" value="1"/>
</dbReference>
<evidence type="ECO:0000256" key="5">
    <source>
        <dbReference type="ARBA" id="ARBA00023002"/>
    </source>
</evidence>
<dbReference type="InterPro" id="IPR036503">
    <property type="entry name" value="Ald_Fedxn_OxRdtase_N_sf"/>
</dbReference>
<dbReference type="PANTHER" id="PTHR30038:SF0">
    <property type="entry name" value="TUNGSTEN-CONTAINING ALDEHYDE FERREDOXIN OXIDOREDUCTASE"/>
    <property type="match status" value="1"/>
</dbReference>
<dbReference type="InterPro" id="IPR051919">
    <property type="entry name" value="W-dependent_AOR"/>
</dbReference>
<dbReference type="AlphaFoldDB" id="A0A5S4ZW61"/>
<gene>
    <name evidence="10" type="ORF">LX24_00923</name>
</gene>
<organism evidence="10 11">
    <name type="scientific">Desulfallas thermosapovorans DSM 6562</name>
    <dbReference type="NCBI Taxonomy" id="1121431"/>
    <lineage>
        <taxon>Bacteria</taxon>
        <taxon>Bacillati</taxon>
        <taxon>Bacillota</taxon>
        <taxon>Clostridia</taxon>
        <taxon>Eubacteriales</taxon>
        <taxon>Desulfallaceae</taxon>
        <taxon>Desulfallas</taxon>
    </lineage>
</organism>
<keyword evidence="4" id="KW-0479">Metal-binding</keyword>
<dbReference type="Pfam" id="PF02730">
    <property type="entry name" value="AFOR_N"/>
    <property type="match status" value="1"/>
</dbReference>
<evidence type="ECO:0000313" key="10">
    <source>
        <dbReference type="EMBL" id="TYO96456.1"/>
    </source>
</evidence>
<feature type="domain" description="Aldehyde ferredoxin oxidoreductase N-terminal" evidence="9">
    <location>
        <begin position="1"/>
        <end position="209"/>
    </location>
</feature>
<evidence type="ECO:0000256" key="8">
    <source>
        <dbReference type="ARBA" id="ARBA00049934"/>
    </source>
</evidence>
<dbReference type="GO" id="GO:0051539">
    <property type="term" value="F:4 iron, 4 sulfur cluster binding"/>
    <property type="evidence" value="ECO:0007669"/>
    <property type="project" value="UniProtKB-KW"/>
</dbReference>
<keyword evidence="7" id="KW-0411">Iron-sulfur</keyword>
<dbReference type="Gene3D" id="1.10.599.10">
    <property type="entry name" value="Aldehyde Ferredoxin Oxidoreductase Protein, subunit A, domain 3"/>
    <property type="match status" value="1"/>
</dbReference>
<dbReference type="InterPro" id="IPR013984">
    <property type="entry name" value="Ald_Fedxn_OxRdtase_dom2"/>
</dbReference>
<evidence type="ECO:0000256" key="2">
    <source>
        <dbReference type="ARBA" id="ARBA00011032"/>
    </source>
</evidence>
<reference evidence="10 11" key="1">
    <citation type="submission" date="2019-07" db="EMBL/GenBank/DDBJ databases">
        <title>Genomic Encyclopedia of Type Strains, Phase I: the one thousand microbial genomes (KMG-I) project.</title>
        <authorList>
            <person name="Kyrpides N."/>
        </authorList>
    </citation>
    <scope>NUCLEOTIDE SEQUENCE [LARGE SCALE GENOMIC DNA]</scope>
    <source>
        <strain evidence="10 11">DSM 6562</strain>
    </source>
</reference>
<dbReference type="SMART" id="SM00790">
    <property type="entry name" value="AFOR_N"/>
    <property type="match status" value="1"/>
</dbReference>
<dbReference type="Proteomes" id="UP000323166">
    <property type="component" value="Unassembled WGS sequence"/>
</dbReference>
<dbReference type="SUPFAM" id="SSF56228">
    <property type="entry name" value="Aldehyde ferredoxin oxidoreductase, N-terminal domain"/>
    <property type="match status" value="1"/>
</dbReference>
<dbReference type="Gene3D" id="3.60.9.10">
    <property type="entry name" value="Aldehyde ferredoxin oxidoreductase, N-terminal domain"/>
    <property type="match status" value="1"/>
</dbReference>
<dbReference type="InterPro" id="IPR001203">
    <property type="entry name" value="OxRdtase_Ald_Fedxn_C"/>
</dbReference>
<proteinExistence type="inferred from homology"/>
<dbReference type="GO" id="GO:0016625">
    <property type="term" value="F:oxidoreductase activity, acting on the aldehyde or oxo group of donors, iron-sulfur protein as acceptor"/>
    <property type="evidence" value="ECO:0007669"/>
    <property type="project" value="InterPro"/>
</dbReference>
<comment type="similarity">
    <text evidence="2">Belongs to the AOR/FOR family.</text>
</comment>
<evidence type="ECO:0000256" key="3">
    <source>
        <dbReference type="ARBA" id="ARBA00022485"/>
    </source>
</evidence>
<comment type="cofactor">
    <cofactor evidence="8">
        <name>tungstopterin</name>
        <dbReference type="ChEBI" id="CHEBI:30402"/>
    </cofactor>
</comment>
<sequence length="568" mass="60603">MWSKLVVDMQSLTVSKEPLDDAYRELGGKALIAQYMINNVPPQCDPLGAQNQLILCTSVFAGTKFTTTHRLSIGGKSPLTGGIKESNVGGYAAALLAEQGIKLIVVKNIPAGDGLWMLHIDAAGNASLEDAGAYAGVNNYEFAGKMRERFGDKLATVSIGSAGERLYKSASIQVTEFGYGHPSRAAGRGGLGALMGSKRIKAVVIEKPKEPFKVQYADEAKFNEVCQKLNKMIAAGAKNDPFHNIGTISTIEATGANGILPVDNFSGKLFPAYTEVGANKFMTNLATRGGRNKLACQPGCVVQCSNIYNDQDGNYLTSGFEYETIALFGPNCHIADLDAIAKMDRICDDIGVDTIETANAVAMCMETGKIKWGDADAALALLDEMVKGTEFGKLLGNGCEAVGQSLGCQRIPVVKHQALPGYDPRNTKGTGITYATSPMGADHTAGLTMGRAFDDCGRAAQAYASNKLQVAMCFADSMMCIFAFAHMVPGIPLLADMMAALYGGKADITRVTIGLGVKTLLTERAFNKAAGMTAEDDRLPEFFYKERSAATGSQFDINDYELEVLFDF</sequence>
<name>A0A5S4ZW61_9FIRM</name>
<dbReference type="PANTHER" id="PTHR30038">
    <property type="entry name" value="ALDEHYDE FERREDOXIN OXIDOREDUCTASE"/>
    <property type="match status" value="1"/>
</dbReference>
<dbReference type="EMBL" id="VNHM01000004">
    <property type="protein sequence ID" value="TYO96456.1"/>
    <property type="molecule type" value="Genomic_DNA"/>
</dbReference>
<keyword evidence="6" id="KW-0408">Iron</keyword>
<evidence type="ECO:0000259" key="9">
    <source>
        <dbReference type="SMART" id="SM00790"/>
    </source>
</evidence>
<evidence type="ECO:0000256" key="6">
    <source>
        <dbReference type="ARBA" id="ARBA00023004"/>
    </source>
</evidence>
<dbReference type="InterPro" id="IPR013983">
    <property type="entry name" value="Ald_Fedxn_OxRdtase_N"/>
</dbReference>
<dbReference type="RefSeq" id="WP_166510970.1">
    <property type="nucleotide sequence ID" value="NZ_VNHM01000004.1"/>
</dbReference>
<keyword evidence="5" id="KW-0560">Oxidoreductase</keyword>
<accession>A0A5S4ZW61</accession>
<keyword evidence="11" id="KW-1185">Reference proteome</keyword>
<dbReference type="InterPro" id="IPR036021">
    <property type="entry name" value="Tungsten_al_ferr_oxy-like_C"/>
</dbReference>